<dbReference type="Pfam" id="PF01544">
    <property type="entry name" value="CorA"/>
    <property type="match status" value="1"/>
</dbReference>
<keyword evidence="11" id="KW-0175">Coiled coil</keyword>
<dbReference type="EMBL" id="RQXW01000010">
    <property type="protein sequence ID" value="RTE65439.1"/>
    <property type="molecule type" value="Genomic_DNA"/>
</dbReference>
<keyword evidence="3" id="KW-0813">Transport</keyword>
<protein>
    <submittedName>
        <fullName evidence="13">Zinc transporter ZntB</fullName>
    </submittedName>
</protein>
<dbReference type="SUPFAM" id="SSF143865">
    <property type="entry name" value="CorA soluble domain-like"/>
    <property type="match status" value="1"/>
</dbReference>
<dbReference type="InterPro" id="IPR002523">
    <property type="entry name" value="MgTranspt_CorA/ZnTranspt_ZntB"/>
</dbReference>
<evidence type="ECO:0000313" key="13">
    <source>
        <dbReference type="EMBL" id="RTE65439.1"/>
    </source>
</evidence>
<dbReference type="CDD" id="cd12833">
    <property type="entry name" value="ZntB-like_1"/>
    <property type="match status" value="1"/>
</dbReference>
<keyword evidence="14" id="KW-1185">Reference proteome</keyword>
<evidence type="ECO:0000256" key="3">
    <source>
        <dbReference type="ARBA" id="ARBA00022448"/>
    </source>
</evidence>
<keyword evidence="8 12" id="KW-1133">Transmembrane helix</keyword>
<evidence type="ECO:0000313" key="14">
    <source>
        <dbReference type="Proteomes" id="UP000283087"/>
    </source>
</evidence>
<evidence type="ECO:0000256" key="5">
    <source>
        <dbReference type="ARBA" id="ARBA00022519"/>
    </source>
</evidence>
<dbReference type="RefSeq" id="WP_126158966.1">
    <property type="nucleotide sequence ID" value="NZ_RQXW01000010.1"/>
</dbReference>
<evidence type="ECO:0000256" key="8">
    <source>
        <dbReference type="ARBA" id="ARBA00022989"/>
    </source>
</evidence>
<dbReference type="GO" id="GO:0000287">
    <property type="term" value="F:magnesium ion binding"/>
    <property type="evidence" value="ECO:0007669"/>
    <property type="project" value="TreeGrafter"/>
</dbReference>
<dbReference type="Gene3D" id="3.30.460.20">
    <property type="entry name" value="CorA soluble domain-like"/>
    <property type="match status" value="1"/>
</dbReference>
<proteinExistence type="inferred from homology"/>
<gene>
    <name evidence="13" type="ORF">EH243_12290</name>
</gene>
<sequence>MKNTGLIYGYSLDGKGGGDVITGDDLNAPLPEGRVSWLHFDYTHADTQRWIIENSQLDQVVIDALLTEESRPRTTQVGEGLLIALRGVNASPDSDPEDMVGIRIWIDKTRIISTRRRYMLAAKDMVDALAANAGPTNPGDFLTMISAALMVRMQETINETEDSVDSIEEELVSSSSYDLRNKISAVRRIVISLRRYLAPQRDALLQMHQTRIAWLTEDNQQQLREVTDTLIRYIEDLDSARDRAAVAQEELSNRLAEQMNSRMYLLSLVAAVFLPLGFFTGLLGINVGGMPGAENPWAFWIVSGFMTITVGIQLWLFKRKNWF</sequence>
<dbReference type="Proteomes" id="UP000283087">
    <property type="component" value="Unassembled WGS sequence"/>
</dbReference>
<feature type="coiled-coil region" evidence="11">
    <location>
        <begin position="223"/>
        <end position="257"/>
    </location>
</feature>
<dbReference type="AlphaFoldDB" id="A0A430KPJ0"/>
<comment type="subcellular location">
    <subcellularLocation>
        <location evidence="1">Cell membrane</location>
        <topology evidence="1">Multi-pass membrane protein</topology>
    </subcellularLocation>
</comment>
<evidence type="ECO:0000256" key="9">
    <source>
        <dbReference type="ARBA" id="ARBA00023065"/>
    </source>
</evidence>
<evidence type="ECO:0000256" key="10">
    <source>
        <dbReference type="ARBA" id="ARBA00023136"/>
    </source>
</evidence>
<dbReference type="GO" id="GO:0015095">
    <property type="term" value="F:magnesium ion transmembrane transporter activity"/>
    <property type="evidence" value="ECO:0007669"/>
    <property type="project" value="TreeGrafter"/>
</dbReference>
<dbReference type="Gene3D" id="1.20.58.340">
    <property type="entry name" value="Magnesium transport protein CorA, transmembrane region"/>
    <property type="match status" value="2"/>
</dbReference>
<dbReference type="InterPro" id="IPR045861">
    <property type="entry name" value="CorA_cytoplasmic_dom"/>
</dbReference>
<evidence type="ECO:0000256" key="2">
    <source>
        <dbReference type="ARBA" id="ARBA00009765"/>
    </source>
</evidence>
<name>A0A430KPJ0_9GAMM</name>
<dbReference type="GO" id="GO:0015087">
    <property type="term" value="F:cobalt ion transmembrane transporter activity"/>
    <property type="evidence" value="ECO:0007669"/>
    <property type="project" value="TreeGrafter"/>
</dbReference>
<keyword evidence="9" id="KW-0406">Ion transport</keyword>
<evidence type="ECO:0000256" key="12">
    <source>
        <dbReference type="SAM" id="Phobius"/>
    </source>
</evidence>
<keyword evidence="7" id="KW-0862">Zinc</keyword>
<evidence type="ECO:0000256" key="1">
    <source>
        <dbReference type="ARBA" id="ARBA00004651"/>
    </source>
</evidence>
<evidence type="ECO:0000256" key="6">
    <source>
        <dbReference type="ARBA" id="ARBA00022692"/>
    </source>
</evidence>
<keyword evidence="5" id="KW-0997">Cell inner membrane</keyword>
<dbReference type="GO" id="GO:0005886">
    <property type="term" value="C:plasma membrane"/>
    <property type="evidence" value="ECO:0007669"/>
    <property type="project" value="UniProtKB-SubCell"/>
</dbReference>
<keyword evidence="4" id="KW-1003">Cell membrane</keyword>
<feature type="transmembrane region" description="Helical" evidence="12">
    <location>
        <begin position="263"/>
        <end position="285"/>
    </location>
</feature>
<organism evidence="13 14">
    <name type="scientific">Amphritea opalescens</name>
    <dbReference type="NCBI Taxonomy" id="2490544"/>
    <lineage>
        <taxon>Bacteria</taxon>
        <taxon>Pseudomonadati</taxon>
        <taxon>Pseudomonadota</taxon>
        <taxon>Gammaproteobacteria</taxon>
        <taxon>Oceanospirillales</taxon>
        <taxon>Oceanospirillaceae</taxon>
        <taxon>Amphritea</taxon>
    </lineage>
</organism>
<dbReference type="GO" id="GO:0050897">
    <property type="term" value="F:cobalt ion binding"/>
    <property type="evidence" value="ECO:0007669"/>
    <property type="project" value="TreeGrafter"/>
</dbReference>
<dbReference type="PANTHER" id="PTHR46494:SF3">
    <property type="entry name" value="ZINC TRANSPORT PROTEIN ZNTB"/>
    <property type="match status" value="1"/>
</dbReference>
<evidence type="ECO:0000256" key="7">
    <source>
        <dbReference type="ARBA" id="ARBA00022833"/>
    </source>
</evidence>
<dbReference type="OrthoDB" id="9803484at2"/>
<accession>A0A430KPJ0</accession>
<reference evidence="13 14" key="1">
    <citation type="submission" date="2018-11" db="EMBL/GenBank/DDBJ databases">
        <title>The draft genome sequence of Amphritea opalescens ANRC-JH13T.</title>
        <authorList>
            <person name="Fang Z."/>
            <person name="Zhang Y."/>
            <person name="Han X."/>
        </authorList>
    </citation>
    <scope>NUCLEOTIDE SEQUENCE [LARGE SCALE GENOMIC DNA]</scope>
    <source>
        <strain evidence="13 14">ANRC-JH13</strain>
    </source>
</reference>
<dbReference type="InterPro" id="IPR045863">
    <property type="entry name" value="CorA_TM1_TM2"/>
</dbReference>
<dbReference type="SUPFAM" id="SSF144083">
    <property type="entry name" value="Magnesium transport protein CorA, transmembrane region"/>
    <property type="match status" value="1"/>
</dbReference>
<comment type="caution">
    <text evidence="13">The sequence shown here is derived from an EMBL/GenBank/DDBJ whole genome shotgun (WGS) entry which is preliminary data.</text>
</comment>
<evidence type="ECO:0000256" key="4">
    <source>
        <dbReference type="ARBA" id="ARBA00022475"/>
    </source>
</evidence>
<keyword evidence="10 12" id="KW-0472">Membrane</keyword>
<feature type="transmembrane region" description="Helical" evidence="12">
    <location>
        <begin position="297"/>
        <end position="317"/>
    </location>
</feature>
<comment type="similarity">
    <text evidence="2">Belongs to the CorA metal ion transporter (MIT) (TC 1.A.35) family.</text>
</comment>
<evidence type="ECO:0000256" key="11">
    <source>
        <dbReference type="SAM" id="Coils"/>
    </source>
</evidence>
<dbReference type="PANTHER" id="PTHR46494">
    <property type="entry name" value="CORA FAMILY METAL ION TRANSPORTER (EUROFUNG)"/>
    <property type="match status" value="1"/>
</dbReference>
<keyword evidence="6 12" id="KW-0812">Transmembrane</keyword>